<evidence type="ECO:0000313" key="1">
    <source>
        <dbReference type="EMBL" id="TMS34534.1"/>
    </source>
</evidence>
<dbReference type="EMBL" id="AZBU02000001">
    <property type="protein sequence ID" value="TMS34534.1"/>
    <property type="molecule type" value="Genomic_DNA"/>
</dbReference>
<proteinExistence type="predicted"/>
<dbReference type="AlphaFoldDB" id="A0A4U8UN82"/>
<reference evidence="1 2" key="2">
    <citation type="journal article" date="2019" name="G3 (Bethesda)">
        <title>Hybrid Assembly of the Genome of the Entomopathogenic Nematode Steinernema carpocapsae Identifies the X-Chromosome.</title>
        <authorList>
            <person name="Serra L."/>
            <person name="Macchietto M."/>
            <person name="Macias-Munoz A."/>
            <person name="McGill C.J."/>
            <person name="Rodriguez I.M."/>
            <person name="Rodriguez B."/>
            <person name="Murad R."/>
            <person name="Mortazavi A."/>
        </authorList>
    </citation>
    <scope>NUCLEOTIDE SEQUENCE [LARGE SCALE GENOMIC DNA]</scope>
    <source>
        <strain evidence="1 2">ALL</strain>
    </source>
</reference>
<sequence>MWSTSSSFLPPAPCEKHNKGAQDAIDLSCKHLKKDKKSVGTTEEAALSYYTANYCCMHLCGKLTIKDKIDHITGLPLSESLDFETTFPASPL</sequence>
<evidence type="ECO:0000313" key="2">
    <source>
        <dbReference type="Proteomes" id="UP000298663"/>
    </source>
</evidence>
<reference evidence="1 2" key="1">
    <citation type="journal article" date="2015" name="Genome Biol.">
        <title>Comparative genomics of Steinernema reveals deeply conserved gene regulatory networks.</title>
        <authorList>
            <person name="Dillman A.R."/>
            <person name="Macchietto M."/>
            <person name="Porter C.F."/>
            <person name="Rogers A."/>
            <person name="Williams B."/>
            <person name="Antoshechkin I."/>
            <person name="Lee M.M."/>
            <person name="Goodwin Z."/>
            <person name="Lu X."/>
            <person name="Lewis E.E."/>
            <person name="Goodrich-Blair H."/>
            <person name="Stock S.P."/>
            <person name="Adams B.J."/>
            <person name="Sternberg P.W."/>
            <person name="Mortazavi A."/>
        </authorList>
    </citation>
    <scope>NUCLEOTIDE SEQUENCE [LARGE SCALE GENOMIC DNA]</scope>
    <source>
        <strain evidence="1 2">ALL</strain>
    </source>
</reference>
<organism evidence="1 2">
    <name type="scientific">Steinernema carpocapsae</name>
    <name type="common">Entomopathogenic nematode</name>
    <dbReference type="NCBI Taxonomy" id="34508"/>
    <lineage>
        <taxon>Eukaryota</taxon>
        <taxon>Metazoa</taxon>
        <taxon>Ecdysozoa</taxon>
        <taxon>Nematoda</taxon>
        <taxon>Chromadorea</taxon>
        <taxon>Rhabditida</taxon>
        <taxon>Tylenchina</taxon>
        <taxon>Panagrolaimomorpha</taxon>
        <taxon>Strongyloidoidea</taxon>
        <taxon>Steinernematidae</taxon>
        <taxon>Steinernema</taxon>
    </lineage>
</organism>
<accession>A0A4U8UN82</accession>
<comment type="caution">
    <text evidence="1">The sequence shown here is derived from an EMBL/GenBank/DDBJ whole genome shotgun (WGS) entry which is preliminary data.</text>
</comment>
<keyword evidence="2" id="KW-1185">Reference proteome</keyword>
<protein>
    <submittedName>
        <fullName evidence="1">Uncharacterized protein</fullName>
    </submittedName>
</protein>
<dbReference type="Proteomes" id="UP000298663">
    <property type="component" value="Unassembled WGS sequence"/>
</dbReference>
<name>A0A4U8UN82_STECR</name>
<gene>
    <name evidence="1" type="ORF">L596_002106</name>
</gene>